<dbReference type="Proteomes" id="UP001231189">
    <property type="component" value="Unassembled WGS sequence"/>
</dbReference>
<feature type="region of interest" description="Disordered" evidence="4">
    <location>
        <begin position="555"/>
        <end position="603"/>
    </location>
</feature>
<evidence type="ECO:0000256" key="1">
    <source>
        <dbReference type="ARBA" id="ARBA00004123"/>
    </source>
</evidence>
<feature type="compositionally biased region" description="Basic residues" evidence="4">
    <location>
        <begin position="77"/>
        <end position="92"/>
    </location>
</feature>
<reference evidence="7" key="1">
    <citation type="submission" date="2023-07" db="EMBL/GenBank/DDBJ databases">
        <title>A chromosome-level genome assembly of Lolium multiflorum.</title>
        <authorList>
            <person name="Chen Y."/>
            <person name="Copetti D."/>
            <person name="Kolliker R."/>
            <person name="Studer B."/>
        </authorList>
    </citation>
    <scope>NUCLEOTIDE SEQUENCE</scope>
    <source>
        <strain evidence="7">02402/16</strain>
        <tissue evidence="7">Leaf</tissue>
    </source>
</reference>
<feature type="compositionally biased region" description="Basic and acidic residues" evidence="4">
    <location>
        <begin position="355"/>
        <end position="367"/>
    </location>
</feature>
<dbReference type="GO" id="GO:0005634">
    <property type="term" value="C:nucleus"/>
    <property type="evidence" value="ECO:0007669"/>
    <property type="project" value="UniProtKB-SubCell"/>
</dbReference>
<evidence type="ECO:0000259" key="6">
    <source>
        <dbReference type="PROSITE" id="PS51136"/>
    </source>
</evidence>
<dbReference type="InterPro" id="IPR028941">
    <property type="entry name" value="WHIM2_dom"/>
</dbReference>
<dbReference type="AlphaFoldDB" id="A0AAD8VUS3"/>
<comment type="caution">
    <text evidence="7">The sequence shown here is derived from an EMBL/GenBank/DDBJ whole genome shotgun (WGS) entry which is preliminary data.</text>
</comment>
<feature type="region of interest" description="Disordered" evidence="4">
    <location>
        <begin position="347"/>
        <end position="367"/>
    </location>
</feature>
<dbReference type="Pfam" id="PF10537">
    <property type="entry name" value="WAC_Acf1_DNA_bd"/>
    <property type="match status" value="1"/>
</dbReference>
<dbReference type="GO" id="GO:0000785">
    <property type="term" value="C:chromatin"/>
    <property type="evidence" value="ECO:0007669"/>
    <property type="project" value="UniProtKB-ARBA"/>
</dbReference>
<dbReference type="PROSITE" id="PS50827">
    <property type="entry name" value="DDT"/>
    <property type="match status" value="1"/>
</dbReference>
<evidence type="ECO:0000256" key="4">
    <source>
        <dbReference type="SAM" id="MobiDB-lite"/>
    </source>
</evidence>
<comment type="subcellular location">
    <subcellularLocation>
        <location evidence="1 3">Nucleus</location>
    </subcellularLocation>
</comment>
<proteinExistence type="predicted"/>
<dbReference type="InterPro" id="IPR018501">
    <property type="entry name" value="DDT_dom"/>
</dbReference>
<evidence type="ECO:0000313" key="8">
    <source>
        <dbReference type="Proteomes" id="UP001231189"/>
    </source>
</evidence>
<evidence type="ECO:0008006" key="9">
    <source>
        <dbReference type="Google" id="ProtNLM"/>
    </source>
</evidence>
<organism evidence="7 8">
    <name type="scientific">Lolium multiflorum</name>
    <name type="common">Italian ryegrass</name>
    <name type="synonym">Lolium perenne subsp. multiflorum</name>
    <dbReference type="NCBI Taxonomy" id="4521"/>
    <lineage>
        <taxon>Eukaryota</taxon>
        <taxon>Viridiplantae</taxon>
        <taxon>Streptophyta</taxon>
        <taxon>Embryophyta</taxon>
        <taxon>Tracheophyta</taxon>
        <taxon>Spermatophyta</taxon>
        <taxon>Magnoliopsida</taxon>
        <taxon>Liliopsida</taxon>
        <taxon>Poales</taxon>
        <taxon>Poaceae</taxon>
        <taxon>BOP clade</taxon>
        <taxon>Pooideae</taxon>
        <taxon>Poodae</taxon>
        <taxon>Poeae</taxon>
        <taxon>Poeae Chloroplast Group 2 (Poeae type)</taxon>
        <taxon>Loliodinae</taxon>
        <taxon>Loliinae</taxon>
        <taxon>Lolium</taxon>
    </lineage>
</organism>
<feature type="domain" description="DDT" evidence="5">
    <location>
        <begin position="404"/>
        <end position="464"/>
    </location>
</feature>
<keyword evidence="8" id="KW-1185">Reference proteome</keyword>
<protein>
    <recommendedName>
        <fullName evidence="9">DDT domain-containing protein</fullName>
    </recommendedName>
</protein>
<dbReference type="InterPro" id="IPR013136">
    <property type="entry name" value="WSTF_Acf1_Cbp146"/>
</dbReference>
<sequence length="742" mass="85056">MKIWRRGRQTIDTWAGAFEIWQSATAVAPKFPPILLHLRASFSLFFSPQNANPKRERQTNRTPPISPTPPAAPPRSRGPRPRRHRASPRQHSRAPPPRAGYPATPAPAAADHPGWVTGPMPLLNKKPFSLLEPPKDLDPEQTVFQIRFTKEIFLDYQEYVKRLNLYRQRVWTCKVSGKSNLTFEEALVSEHQAMEKAQNLPAEIMAHVLRMTQYSTLGLVELVNKIYVALQEDVFEGIELHAKKDDAEAPCKILKILNSGDTKLYEVGWIRQGKSKTVINTSVVKATDLIRRRAPVSRNILKLLIQDSTSHRTPWILHEHLAKKYGISMEPPNDIMYGEGLQKKGRKRQDCLTMEDGRKKSKKDEGHASVPIKYPIDDLLVSPAADDPALLKRPPLVTDFGIPRNSVGDLLMVWDFCLSFGRVLNLYPFSLADLENAICHKESNVLIVEIHSALFRLLIEDDSDYFTAPQSNKRKSKLSSEKWAEYLSFFLEKTEIEELSCNSGAVRRGYYGPIDADIKLKILQELVEEAIATDAIREKLSERVEQQQALVATKREIARKEREQKNKNSKDENNDVVQDGNECVDEQAKGKESDKRDVSASKTERKLHLVRHLETEKAKLSIRASPLGKDRHYNRYWFFKREGRLFVESADCKEWGYYSTKEELDVLMSSLNVKGIRERALKVQLEKFYNSISNALEKRLKEITHKISLEEAVLRRSTRVRAPPRDSPSMAFLKYVNKWNEH</sequence>
<evidence type="ECO:0000313" key="7">
    <source>
        <dbReference type="EMBL" id="KAK1617583.1"/>
    </source>
</evidence>
<dbReference type="SMART" id="SM00571">
    <property type="entry name" value="DDT"/>
    <property type="match status" value="1"/>
</dbReference>
<feature type="compositionally biased region" description="Basic and acidic residues" evidence="4">
    <location>
        <begin position="555"/>
        <end position="573"/>
    </location>
</feature>
<evidence type="ECO:0000256" key="3">
    <source>
        <dbReference type="PROSITE-ProRule" id="PRU00475"/>
    </source>
</evidence>
<dbReference type="PANTHER" id="PTHR15546:SF8">
    <property type="entry name" value="OS02G0556900 PROTEIN"/>
    <property type="match status" value="1"/>
</dbReference>
<feature type="region of interest" description="Disordered" evidence="4">
    <location>
        <begin position="49"/>
        <end position="115"/>
    </location>
</feature>
<dbReference type="EMBL" id="JAUUTY010000006">
    <property type="protein sequence ID" value="KAK1617583.1"/>
    <property type="molecule type" value="Genomic_DNA"/>
</dbReference>
<feature type="compositionally biased region" description="Low complexity" evidence="4">
    <location>
        <begin position="100"/>
        <end position="113"/>
    </location>
</feature>
<feature type="domain" description="WAC" evidence="6">
    <location>
        <begin position="141"/>
        <end position="246"/>
    </location>
</feature>
<dbReference type="PROSITE" id="PS51136">
    <property type="entry name" value="WAC"/>
    <property type="match status" value="1"/>
</dbReference>
<keyword evidence="2 3" id="KW-0539">Nucleus</keyword>
<dbReference type="InterPro" id="IPR053271">
    <property type="entry name" value="DDT_domain"/>
</dbReference>
<dbReference type="Pfam" id="PF15613">
    <property type="entry name" value="WSD"/>
    <property type="match status" value="1"/>
</dbReference>
<evidence type="ECO:0000259" key="5">
    <source>
        <dbReference type="PROSITE" id="PS50827"/>
    </source>
</evidence>
<gene>
    <name evidence="7" type="ORF">QYE76_023100</name>
</gene>
<evidence type="ECO:0000256" key="2">
    <source>
        <dbReference type="ARBA" id="ARBA00023242"/>
    </source>
</evidence>
<accession>A0AAD8VUS3</accession>
<name>A0AAD8VUS3_LOLMU</name>
<dbReference type="Pfam" id="PF02791">
    <property type="entry name" value="DDT"/>
    <property type="match status" value="1"/>
</dbReference>
<feature type="compositionally biased region" description="Pro residues" evidence="4">
    <location>
        <begin position="64"/>
        <end position="73"/>
    </location>
</feature>
<feature type="compositionally biased region" description="Basic and acidic residues" evidence="4">
    <location>
        <begin position="586"/>
        <end position="603"/>
    </location>
</feature>
<dbReference type="PANTHER" id="PTHR15546">
    <property type="entry name" value="BROMODOMAIN ADJACENT TO ZINC FINGER DOMAIN, 2A"/>
    <property type="match status" value="1"/>
</dbReference>